<dbReference type="Proteomes" id="UP001465976">
    <property type="component" value="Unassembled WGS sequence"/>
</dbReference>
<feature type="compositionally biased region" description="Polar residues" evidence="1">
    <location>
        <begin position="16"/>
        <end position="31"/>
    </location>
</feature>
<evidence type="ECO:0000313" key="2">
    <source>
        <dbReference type="EMBL" id="KAL0562678.1"/>
    </source>
</evidence>
<proteinExistence type="predicted"/>
<evidence type="ECO:0000256" key="1">
    <source>
        <dbReference type="SAM" id="MobiDB-lite"/>
    </source>
</evidence>
<feature type="region of interest" description="Disordered" evidence="1">
    <location>
        <begin position="1"/>
        <end position="31"/>
    </location>
</feature>
<feature type="region of interest" description="Disordered" evidence="1">
    <location>
        <begin position="47"/>
        <end position="69"/>
    </location>
</feature>
<dbReference type="EMBL" id="JBAHYK010004808">
    <property type="protein sequence ID" value="KAL0562678.1"/>
    <property type="molecule type" value="Genomic_DNA"/>
</dbReference>
<keyword evidence="3" id="KW-1185">Reference proteome</keyword>
<gene>
    <name evidence="2" type="ORF">V5O48_019405</name>
</gene>
<name>A0ABR3EIG7_9AGAR</name>
<sequence length="69" mass="7367">VPAKDQHLKDRRKSSDAQAAKSQHTARQNTNVVTGVTSVAEVEKSANDLKRNVRVPLASPANPPTLAVP</sequence>
<protein>
    <submittedName>
        <fullName evidence="2">Uncharacterized protein</fullName>
    </submittedName>
</protein>
<accession>A0ABR3EIG7</accession>
<organism evidence="2 3">
    <name type="scientific">Marasmius crinis-equi</name>
    <dbReference type="NCBI Taxonomy" id="585013"/>
    <lineage>
        <taxon>Eukaryota</taxon>
        <taxon>Fungi</taxon>
        <taxon>Dikarya</taxon>
        <taxon>Basidiomycota</taxon>
        <taxon>Agaricomycotina</taxon>
        <taxon>Agaricomycetes</taxon>
        <taxon>Agaricomycetidae</taxon>
        <taxon>Agaricales</taxon>
        <taxon>Marasmiineae</taxon>
        <taxon>Marasmiaceae</taxon>
        <taxon>Marasmius</taxon>
    </lineage>
</organism>
<evidence type="ECO:0000313" key="3">
    <source>
        <dbReference type="Proteomes" id="UP001465976"/>
    </source>
</evidence>
<comment type="caution">
    <text evidence="2">The sequence shown here is derived from an EMBL/GenBank/DDBJ whole genome shotgun (WGS) entry which is preliminary data.</text>
</comment>
<reference evidence="2 3" key="1">
    <citation type="submission" date="2024-02" db="EMBL/GenBank/DDBJ databases">
        <title>A draft genome for the cacao thread blight pathogen Marasmius crinis-equi.</title>
        <authorList>
            <person name="Cohen S.P."/>
            <person name="Baruah I.K."/>
            <person name="Amoako-Attah I."/>
            <person name="Bukari Y."/>
            <person name="Meinhardt L.W."/>
            <person name="Bailey B.A."/>
        </authorList>
    </citation>
    <scope>NUCLEOTIDE SEQUENCE [LARGE SCALE GENOMIC DNA]</scope>
    <source>
        <strain evidence="2 3">GH-76</strain>
    </source>
</reference>
<feature type="non-terminal residue" evidence="2">
    <location>
        <position position="1"/>
    </location>
</feature>